<evidence type="ECO:0000256" key="1">
    <source>
        <dbReference type="SAM" id="Phobius"/>
    </source>
</evidence>
<gene>
    <name evidence="2" type="ORF">ESP70_007600</name>
</gene>
<comment type="caution">
    <text evidence="2">The sequence shown here is derived from an EMBL/GenBank/DDBJ whole genome shotgun (WGS) entry which is preliminary data.</text>
</comment>
<proteinExistence type="predicted"/>
<reference evidence="2" key="1">
    <citation type="submission" date="2019-09" db="EMBL/GenBank/DDBJ databases">
        <authorList>
            <person name="Li J."/>
        </authorList>
    </citation>
    <scope>NUCLEOTIDE SEQUENCE [LARGE SCALE GENOMIC DNA]</scope>
    <source>
        <strain evidence="2">JCM 14732</strain>
    </source>
</reference>
<feature type="transmembrane region" description="Helical" evidence="1">
    <location>
        <begin position="219"/>
        <end position="237"/>
    </location>
</feature>
<keyword evidence="1" id="KW-0472">Membrane</keyword>
<dbReference type="OrthoDB" id="5242248at2"/>
<name>A0A5M4FG36_9ACTN</name>
<protein>
    <recommendedName>
        <fullName evidence="4">Integral membrane protein</fullName>
    </recommendedName>
</protein>
<feature type="transmembrane region" description="Helical" evidence="1">
    <location>
        <begin position="358"/>
        <end position="379"/>
    </location>
</feature>
<keyword evidence="1" id="KW-0812">Transmembrane</keyword>
<evidence type="ECO:0008006" key="4">
    <source>
        <dbReference type="Google" id="ProtNLM"/>
    </source>
</evidence>
<accession>A0A5M4FG36</accession>
<keyword evidence="1" id="KW-1133">Transmembrane helix</keyword>
<dbReference type="Proteomes" id="UP000380867">
    <property type="component" value="Unassembled WGS sequence"/>
</dbReference>
<evidence type="ECO:0000313" key="3">
    <source>
        <dbReference type="Proteomes" id="UP000380867"/>
    </source>
</evidence>
<dbReference type="AlphaFoldDB" id="A0A5M4FG36"/>
<dbReference type="EMBL" id="SDPQ02000002">
    <property type="protein sequence ID" value="KAA1398274.1"/>
    <property type="molecule type" value="Genomic_DNA"/>
</dbReference>
<feature type="transmembrane region" description="Helical" evidence="1">
    <location>
        <begin position="323"/>
        <end position="346"/>
    </location>
</feature>
<evidence type="ECO:0000313" key="2">
    <source>
        <dbReference type="EMBL" id="KAA1398274.1"/>
    </source>
</evidence>
<feature type="transmembrane region" description="Helical" evidence="1">
    <location>
        <begin position="47"/>
        <end position="65"/>
    </location>
</feature>
<organism evidence="2 3">
    <name type="scientific">Aeromicrobium ginsengisoli</name>
    <dbReference type="NCBI Taxonomy" id="363867"/>
    <lineage>
        <taxon>Bacteria</taxon>
        <taxon>Bacillati</taxon>
        <taxon>Actinomycetota</taxon>
        <taxon>Actinomycetes</taxon>
        <taxon>Propionibacteriales</taxon>
        <taxon>Nocardioidaceae</taxon>
        <taxon>Aeromicrobium</taxon>
    </lineage>
</organism>
<feature type="transmembrane region" description="Helical" evidence="1">
    <location>
        <begin position="243"/>
        <end position="274"/>
    </location>
</feature>
<keyword evidence="3" id="KW-1185">Reference proteome</keyword>
<feature type="transmembrane region" description="Helical" evidence="1">
    <location>
        <begin position="281"/>
        <end position="303"/>
    </location>
</feature>
<feature type="transmembrane region" description="Helical" evidence="1">
    <location>
        <begin position="77"/>
        <end position="95"/>
    </location>
</feature>
<sequence length="428" mass="46391">MSSTRAAVASAAVGLVLVAAAIAVPRWTDEDVRVHWPPLHADWDPRFGLLTLPAIAIGLGLWVALPRLAATSSWRALLAYAFAGTWLWTMALAMTEGTDGLARVFERPGEYVYDAQRVDSIGTMLRTFIDHIPMDSPDHWHTHVAGHPPGALLFFVLLDRLGISDPFWIGVVVVTIGSTAVVAVLLTLKTLGSARLARQAMPWIVLAPTAVWMGVDGDALFTAVAAWGLALLAIAAVHRRPGAAVAAGLLLGACVYLSYGLVLLGILAVAILVVGRTWRPLPWALVGAVVVAAAFTAAGFEWWRAYPVLHDRYYAGIASERPYAYWVWADVAAWTFTIGLVVWAAFPRAIRAFKQGDVMARLAGAALLTILVATLSGMSKAEVERIWLPFTIWVVALPSLLPERWHRPALLSQVVLALCVQQLVLTRW</sequence>
<feature type="transmembrane region" description="Helical" evidence="1">
    <location>
        <begin position="167"/>
        <end position="188"/>
    </location>
</feature>